<evidence type="ECO:0000256" key="1">
    <source>
        <dbReference type="SAM" id="MobiDB-lite"/>
    </source>
</evidence>
<feature type="compositionally biased region" description="Basic and acidic residues" evidence="1">
    <location>
        <begin position="330"/>
        <end position="343"/>
    </location>
</feature>
<feature type="region of interest" description="Disordered" evidence="1">
    <location>
        <begin position="176"/>
        <end position="232"/>
    </location>
</feature>
<dbReference type="Proteomes" id="UP001159363">
    <property type="component" value="Chromosome 12"/>
</dbReference>
<feature type="compositionally biased region" description="Basic and acidic residues" evidence="1">
    <location>
        <begin position="217"/>
        <end position="231"/>
    </location>
</feature>
<evidence type="ECO:0000313" key="2">
    <source>
        <dbReference type="EMBL" id="KAJ8870141.1"/>
    </source>
</evidence>
<protein>
    <submittedName>
        <fullName evidence="2">Uncharacterized protein</fullName>
    </submittedName>
</protein>
<gene>
    <name evidence="2" type="ORF">PR048_029153</name>
</gene>
<comment type="caution">
    <text evidence="2">The sequence shown here is derived from an EMBL/GenBank/DDBJ whole genome shotgun (WGS) entry which is preliminary data.</text>
</comment>
<reference evidence="2 3" key="1">
    <citation type="submission" date="2023-02" db="EMBL/GenBank/DDBJ databases">
        <title>LHISI_Scaffold_Assembly.</title>
        <authorList>
            <person name="Stuart O.P."/>
            <person name="Cleave R."/>
            <person name="Magrath M.J.L."/>
            <person name="Mikheyev A.S."/>
        </authorList>
    </citation>
    <scope>NUCLEOTIDE SEQUENCE [LARGE SCALE GENOMIC DNA]</scope>
    <source>
        <strain evidence="2">Daus_M_001</strain>
        <tissue evidence="2">Leg muscle</tissue>
    </source>
</reference>
<accession>A0ABQ9GCN4</accession>
<keyword evidence="3" id="KW-1185">Reference proteome</keyword>
<feature type="compositionally biased region" description="Basic and acidic residues" evidence="1">
    <location>
        <begin position="183"/>
        <end position="210"/>
    </location>
</feature>
<organism evidence="2 3">
    <name type="scientific">Dryococelus australis</name>
    <dbReference type="NCBI Taxonomy" id="614101"/>
    <lineage>
        <taxon>Eukaryota</taxon>
        <taxon>Metazoa</taxon>
        <taxon>Ecdysozoa</taxon>
        <taxon>Arthropoda</taxon>
        <taxon>Hexapoda</taxon>
        <taxon>Insecta</taxon>
        <taxon>Pterygota</taxon>
        <taxon>Neoptera</taxon>
        <taxon>Polyneoptera</taxon>
        <taxon>Phasmatodea</taxon>
        <taxon>Verophasmatodea</taxon>
        <taxon>Anareolatae</taxon>
        <taxon>Phasmatidae</taxon>
        <taxon>Eurycanthinae</taxon>
        <taxon>Dryococelus</taxon>
    </lineage>
</organism>
<feature type="region of interest" description="Disordered" evidence="1">
    <location>
        <begin position="307"/>
        <end position="343"/>
    </location>
</feature>
<proteinExistence type="predicted"/>
<sequence>MTSTLVAPALEARKFLTFFRTCRQASRAKTKVVHIDRLTLYEGPDNHEFDVLCDRKRQLEDSEVARDDCSNLRECVGELVCSIEAALWNHRQGKWEISEKTYGPAAPSGTIPTYKNPGVSQLGIEPGSPLCTNEWSGDMLAALNIKVLKAAEDEVWRVWSSIGMQGWRKREILDGAVMRGRGKTGDPREKPPTNGTVRHDSHLRKSDDPASLRLHISHGDDRESGHSHGRDVYNGSRMVRSYRFLKSCEFQPQFEDFEYECHSSLCPLESGVSAQLRRVVPGDDVQSLVSSAEVSLLQAVHGIIKQHECSGEKSPSTKKSHMSSLSPMRSHGEKSRQTMREQG</sequence>
<dbReference type="EMBL" id="JARBHB010000013">
    <property type="protein sequence ID" value="KAJ8870141.1"/>
    <property type="molecule type" value="Genomic_DNA"/>
</dbReference>
<name>A0ABQ9GCN4_9NEOP</name>
<evidence type="ECO:0000313" key="3">
    <source>
        <dbReference type="Proteomes" id="UP001159363"/>
    </source>
</evidence>